<dbReference type="Proteomes" id="UP000813462">
    <property type="component" value="Unassembled WGS sequence"/>
</dbReference>
<evidence type="ECO:0000313" key="1">
    <source>
        <dbReference type="EMBL" id="KAH7521941.1"/>
    </source>
</evidence>
<dbReference type="EMBL" id="JAEACU010000007">
    <property type="protein sequence ID" value="KAH7521941.1"/>
    <property type="molecule type" value="Genomic_DNA"/>
</dbReference>
<name>A0A978V3K8_ZIZJJ</name>
<gene>
    <name evidence="1" type="ORF">FEM48_Zijuj07G0085500</name>
</gene>
<protein>
    <submittedName>
        <fullName evidence="1">Uncharacterized protein</fullName>
    </submittedName>
</protein>
<reference evidence="1" key="1">
    <citation type="journal article" date="2021" name="Front. Plant Sci.">
        <title>Chromosome-Scale Genome Assembly for Chinese Sour Jujube and Insights Into Its Genome Evolution and Domestication Signature.</title>
        <authorList>
            <person name="Shen L.-Y."/>
            <person name="Luo H."/>
            <person name="Wang X.-L."/>
            <person name="Wang X.-M."/>
            <person name="Qiu X.-J."/>
            <person name="Liu H."/>
            <person name="Zhou S.-S."/>
            <person name="Jia K.-H."/>
            <person name="Nie S."/>
            <person name="Bao Y.-T."/>
            <person name="Zhang R.-G."/>
            <person name="Yun Q.-Z."/>
            <person name="Chai Y.-H."/>
            <person name="Lu J.-Y."/>
            <person name="Li Y."/>
            <person name="Zhao S.-W."/>
            <person name="Mao J.-F."/>
            <person name="Jia S.-G."/>
            <person name="Mao Y.-M."/>
        </authorList>
    </citation>
    <scope>NUCLEOTIDE SEQUENCE</scope>
    <source>
        <strain evidence="1">AT0</strain>
        <tissue evidence="1">Leaf</tissue>
    </source>
</reference>
<proteinExistence type="predicted"/>
<dbReference type="AlphaFoldDB" id="A0A978V3K8"/>
<comment type="caution">
    <text evidence="1">The sequence shown here is derived from an EMBL/GenBank/DDBJ whole genome shotgun (WGS) entry which is preliminary data.</text>
</comment>
<sequence>METQPLPPTPYSRPKKRVRFADPLCEIFEFDQPSSYPNTLAESADSTSFNADSAGFNTASSDLCAAASTSCASAVRHSIAVSTSCASAVRHSIAVAANFSGFKVTSVNAARELSRLFYFLKLDIEFKSGLRPTLST</sequence>
<evidence type="ECO:0000313" key="2">
    <source>
        <dbReference type="Proteomes" id="UP000813462"/>
    </source>
</evidence>
<organism evidence="1 2">
    <name type="scientific">Ziziphus jujuba var. spinosa</name>
    <dbReference type="NCBI Taxonomy" id="714518"/>
    <lineage>
        <taxon>Eukaryota</taxon>
        <taxon>Viridiplantae</taxon>
        <taxon>Streptophyta</taxon>
        <taxon>Embryophyta</taxon>
        <taxon>Tracheophyta</taxon>
        <taxon>Spermatophyta</taxon>
        <taxon>Magnoliopsida</taxon>
        <taxon>eudicotyledons</taxon>
        <taxon>Gunneridae</taxon>
        <taxon>Pentapetalae</taxon>
        <taxon>rosids</taxon>
        <taxon>fabids</taxon>
        <taxon>Rosales</taxon>
        <taxon>Rhamnaceae</taxon>
        <taxon>Paliureae</taxon>
        <taxon>Ziziphus</taxon>
    </lineage>
</organism>
<accession>A0A978V3K8</accession>